<keyword evidence="8 13" id="KW-0675">Receptor</keyword>
<gene>
    <name evidence="13" type="ORF">ACFQ2C_17190</name>
</gene>
<evidence type="ECO:0000313" key="14">
    <source>
        <dbReference type="Proteomes" id="UP001597205"/>
    </source>
</evidence>
<feature type="domain" description="TonB-dependent receptor plug" evidence="12">
    <location>
        <begin position="162"/>
        <end position="239"/>
    </location>
</feature>
<accession>A0ABW3RQ81</accession>
<reference evidence="14" key="1">
    <citation type="journal article" date="2019" name="Int. J. Syst. Evol. Microbiol.">
        <title>The Global Catalogue of Microorganisms (GCM) 10K type strain sequencing project: providing services to taxonomists for standard genome sequencing and annotation.</title>
        <authorList>
            <consortium name="The Broad Institute Genomics Platform"/>
            <consortium name="The Broad Institute Genome Sequencing Center for Infectious Disease"/>
            <person name="Wu L."/>
            <person name="Ma J."/>
        </authorList>
    </citation>
    <scope>NUCLEOTIDE SEQUENCE [LARGE SCALE GENOMIC DNA]</scope>
    <source>
        <strain evidence="14">CCUG 52468</strain>
    </source>
</reference>
<keyword evidence="7 10" id="KW-0472">Membrane</keyword>
<evidence type="ECO:0000259" key="12">
    <source>
        <dbReference type="Pfam" id="PF07715"/>
    </source>
</evidence>
<dbReference type="RefSeq" id="WP_380898615.1">
    <property type="nucleotide sequence ID" value="NZ_JBHTKY010000037.1"/>
</dbReference>
<evidence type="ECO:0000259" key="11">
    <source>
        <dbReference type="Pfam" id="PF00593"/>
    </source>
</evidence>
<protein>
    <submittedName>
        <fullName evidence="13">TonB-dependent receptor domain-containing protein</fullName>
    </submittedName>
</protein>
<keyword evidence="9" id="KW-0998">Cell outer membrane</keyword>
<evidence type="ECO:0000256" key="3">
    <source>
        <dbReference type="ARBA" id="ARBA00022452"/>
    </source>
</evidence>
<evidence type="ECO:0000256" key="5">
    <source>
        <dbReference type="ARBA" id="ARBA00022729"/>
    </source>
</evidence>
<evidence type="ECO:0000256" key="8">
    <source>
        <dbReference type="ARBA" id="ARBA00023170"/>
    </source>
</evidence>
<dbReference type="EMBL" id="JBHTKY010000037">
    <property type="protein sequence ID" value="MFD1167336.1"/>
    <property type="molecule type" value="Genomic_DNA"/>
</dbReference>
<name>A0ABW3RQ81_9SPHI</name>
<organism evidence="13 14">
    <name type="scientific">Sphingobacterium daejeonense</name>
    <dbReference type="NCBI Taxonomy" id="371142"/>
    <lineage>
        <taxon>Bacteria</taxon>
        <taxon>Pseudomonadati</taxon>
        <taxon>Bacteroidota</taxon>
        <taxon>Sphingobacteriia</taxon>
        <taxon>Sphingobacteriales</taxon>
        <taxon>Sphingobacteriaceae</taxon>
        <taxon>Sphingobacterium</taxon>
    </lineage>
</organism>
<proteinExistence type="inferred from homology"/>
<dbReference type="Pfam" id="PF13715">
    <property type="entry name" value="CarbopepD_reg_2"/>
    <property type="match status" value="1"/>
</dbReference>
<dbReference type="SUPFAM" id="SSF56935">
    <property type="entry name" value="Porins"/>
    <property type="match status" value="1"/>
</dbReference>
<evidence type="ECO:0000256" key="7">
    <source>
        <dbReference type="ARBA" id="ARBA00023136"/>
    </source>
</evidence>
<dbReference type="SUPFAM" id="SSF49464">
    <property type="entry name" value="Carboxypeptidase regulatory domain-like"/>
    <property type="match status" value="1"/>
</dbReference>
<evidence type="ECO:0000256" key="10">
    <source>
        <dbReference type="RuleBase" id="RU003357"/>
    </source>
</evidence>
<keyword evidence="6 10" id="KW-0798">TonB box</keyword>
<keyword evidence="2" id="KW-0813">Transport</keyword>
<comment type="subcellular location">
    <subcellularLocation>
        <location evidence="1">Cell outer membrane</location>
        <topology evidence="1">Multi-pass membrane protein</topology>
    </subcellularLocation>
</comment>
<comment type="similarity">
    <text evidence="10">Belongs to the TonB-dependent receptor family.</text>
</comment>
<sequence>MAFLLLAMDLYLLRKKSLFRIVCLSLLGIYILLFNTVLGQEKLTLSGYIKDSNSGENLIAAVIRVKDQNLSTYSNNYGFYSLSLPAGTYEVEISFVGYASKTETVELNADQRRNFEITPNSSVIEEVIVTGKKEDDNVTSPQMGNLKFTMEELKNIPVVFGEKDILKSIQLLPGVSTGGEGSSNFYVRGGGGDQNLILLDEATVYNASHLLGFFSTFNSDAIKDASLFKGGIPAQYGGRISSVMDISMLDGNNKESSAEGGIGLIASRLKLEGPIVKDKSSFMISGRRTYADLFLKLSPDETTKKSKLYFYDLNAKMNYKLNDRNTLYLSGYFGKDDLGYGDLFGFDWGNATATVRWNSVINSQLFSNTSLIYSDFAYNVNVSNDDSDFKIASKIRNWNFKQDFSYYSTNNNTLRFGVNLHQQSIKPASLEAQEGSEVNSVSVDSRQGIEAAAYVSHEWKPFDKLSMIYGIRFSDFMVMGPDSFYDFDEDGEPISETHYDRVIAKHYFNFEPRLSLSYILNPNNSIKASYNRISQNLHQLTNTTSSLPTDQYVVSSLNIKPQIADQVALGYFRNFNNNTYEFSVESYYKFMDNQIDFRNGADLQANKYMEGDLLYGIGRSYGAEFLLRKNKGRLTGWLAYTLAKSERQFDQINDGNWFNARQDRTHDISLVGIFQLSKKWTLGATFVYYTGNAITFPSGKYQVDGTTMFYYTERNGYRMPDYHRLDLSATYEPRKENKRFHSSWSFGVYNAYNHKNAYIIDFRENEQNPNITEAYRIALFGAIPSVTWNFKF</sequence>
<dbReference type="InterPro" id="IPR037066">
    <property type="entry name" value="Plug_dom_sf"/>
</dbReference>
<dbReference type="Gene3D" id="2.170.130.10">
    <property type="entry name" value="TonB-dependent receptor, plug domain"/>
    <property type="match status" value="1"/>
</dbReference>
<keyword evidence="4" id="KW-0812">Transmembrane</keyword>
<evidence type="ECO:0000313" key="13">
    <source>
        <dbReference type="EMBL" id="MFD1167336.1"/>
    </source>
</evidence>
<evidence type="ECO:0000256" key="2">
    <source>
        <dbReference type="ARBA" id="ARBA00022448"/>
    </source>
</evidence>
<dbReference type="Pfam" id="PF07715">
    <property type="entry name" value="Plug"/>
    <property type="match status" value="1"/>
</dbReference>
<keyword evidence="3" id="KW-1134">Transmembrane beta strand</keyword>
<keyword evidence="14" id="KW-1185">Reference proteome</keyword>
<dbReference type="PANTHER" id="PTHR30069">
    <property type="entry name" value="TONB-DEPENDENT OUTER MEMBRANE RECEPTOR"/>
    <property type="match status" value="1"/>
</dbReference>
<dbReference type="InterPro" id="IPR039426">
    <property type="entry name" value="TonB-dep_rcpt-like"/>
</dbReference>
<comment type="caution">
    <text evidence="13">The sequence shown here is derived from an EMBL/GenBank/DDBJ whole genome shotgun (WGS) entry which is preliminary data.</text>
</comment>
<dbReference type="InterPro" id="IPR036942">
    <property type="entry name" value="Beta-barrel_TonB_sf"/>
</dbReference>
<dbReference type="PANTHER" id="PTHR30069:SF29">
    <property type="entry name" value="HEMOGLOBIN AND HEMOGLOBIN-HAPTOGLOBIN-BINDING PROTEIN 1-RELATED"/>
    <property type="match status" value="1"/>
</dbReference>
<evidence type="ECO:0000256" key="6">
    <source>
        <dbReference type="ARBA" id="ARBA00023077"/>
    </source>
</evidence>
<feature type="domain" description="TonB-dependent receptor-like beta-barrel" evidence="11">
    <location>
        <begin position="318"/>
        <end position="750"/>
    </location>
</feature>
<dbReference type="Gene3D" id="2.40.170.20">
    <property type="entry name" value="TonB-dependent receptor, beta-barrel domain"/>
    <property type="match status" value="1"/>
</dbReference>
<dbReference type="InterPro" id="IPR008969">
    <property type="entry name" value="CarboxyPept-like_regulatory"/>
</dbReference>
<dbReference type="Proteomes" id="UP001597205">
    <property type="component" value="Unassembled WGS sequence"/>
</dbReference>
<dbReference type="InterPro" id="IPR012910">
    <property type="entry name" value="Plug_dom"/>
</dbReference>
<evidence type="ECO:0000256" key="1">
    <source>
        <dbReference type="ARBA" id="ARBA00004571"/>
    </source>
</evidence>
<dbReference type="InterPro" id="IPR000531">
    <property type="entry name" value="Beta-barrel_TonB"/>
</dbReference>
<evidence type="ECO:0000256" key="4">
    <source>
        <dbReference type="ARBA" id="ARBA00022692"/>
    </source>
</evidence>
<dbReference type="Pfam" id="PF00593">
    <property type="entry name" value="TonB_dep_Rec_b-barrel"/>
    <property type="match status" value="1"/>
</dbReference>
<dbReference type="Gene3D" id="2.60.40.1120">
    <property type="entry name" value="Carboxypeptidase-like, regulatory domain"/>
    <property type="match status" value="1"/>
</dbReference>
<evidence type="ECO:0000256" key="9">
    <source>
        <dbReference type="ARBA" id="ARBA00023237"/>
    </source>
</evidence>
<keyword evidence="5" id="KW-0732">Signal</keyword>